<keyword evidence="1" id="KW-0732">Signal</keyword>
<evidence type="ECO:0000313" key="2">
    <source>
        <dbReference type="EMBL" id="KAB2395266.1"/>
    </source>
</evidence>
<dbReference type="RefSeq" id="WP_070173088.1">
    <property type="nucleotide sequence ID" value="NZ_JARPPT010000005.1"/>
</dbReference>
<gene>
    <name evidence="2" type="ORF">F8172_15375</name>
</gene>
<evidence type="ECO:0008006" key="4">
    <source>
        <dbReference type="Google" id="ProtNLM"/>
    </source>
</evidence>
<reference evidence="2 3" key="1">
    <citation type="submission" date="2019-10" db="EMBL/GenBank/DDBJ databases">
        <title>Bacillus from the desert of Cuatro Cinegas, Coahuila.</title>
        <authorList>
            <person name="Olmedo-Alvarez G."/>
            <person name="Saldana S."/>
            <person name="Barcelo D."/>
        </authorList>
    </citation>
    <scope>NUCLEOTIDE SEQUENCE [LARGE SCALE GENOMIC DNA]</scope>
    <source>
        <strain evidence="2 3">CH417_13T</strain>
    </source>
</reference>
<sequence>MKKKRMVVFLSSIILLSACNSSTISEEEYNSLEEGMTLSEVADLVGGNGERTSSNGYTDVTYDGDGEETGEIDFAVMVFEKGKLRVWDREDNN</sequence>
<dbReference type="Proteomes" id="UP000475765">
    <property type="component" value="Unassembled WGS sequence"/>
</dbReference>
<dbReference type="PROSITE" id="PS51257">
    <property type="entry name" value="PROKAR_LIPOPROTEIN"/>
    <property type="match status" value="1"/>
</dbReference>
<evidence type="ECO:0000313" key="3">
    <source>
        <dbReference type="Proteomes" id="UP000475765"/>
    </source>
</evidence>
<protein>
    <recommendedName>
        <fullName evidence="4">DUF3862 domain-containing protein</fullName>
    </recommendedName>
</protein>
<organism evidence="2 3">
    <name type="scientific">Bacillus cereus</name>
    <dbReference type="NCBI Taxonomy" id="1396"/>
    <lineage>
        <taxon>Bacteria</taxon>
        <taxon>Bacillati</taxon>
        <taxon>Bacillota</taxon>
        <taxon>Bacilli</taxon>
        <taxon>Bacillales</taxon>
        <taxon>Bacillaceae</taxon>
        <taxon>Bacillus</taxon>
        <taxon>Bacillus cereus group</taxon>
    </lineage>
</organism>
<accession>A0A9W7QHD1</accession>
<dbReference type="Gene3D" id="3.10.450.730">
    <property type="entry name" value="BLIP domain"/>
    <property type="match status" value="1"/>
</dbReference>
<comment type="caution">
    <text evidence="2">The sequence shown here is derived from an EMBL/GenBank/DDBJ whole genome shotgun (WGS) entry which is preliminary data.</text>
</comment>
<evidence type="ECO:0000256" key="1">
    <source>
        <dbReference type="SAM" id="SignalP"/>
    </source>
</evidence>
<proteinExistence type="predicted"/>
<name>A0A9W7QHD1_BACCE</name>
<dbReference type="EMBL" id="WBPP01000018">
    <property type="protein sequence ID" value="KAB2395266.1"/>
    <property type="molecule type" value="Genomic_DNA"/>
</dbReference>
<dbReference type="AlphaFoldDB" id="A0A9W7QHD1"/>
<feature type="signal peptide" evidence="1">
    <location>
        <begin position="1"/>
        <end position="20"/>
    </location>
</feature>
<feature type="chain" id="PRO_5040804113" description="DUF3862 domain-containing protein" evidence="1">
    <location>
        <begin position="21"/>
        <end position="93"/>
    </location>
</feature>